<keyword evidence="9" id="KW-0067">ATP-binding</keyword>
<dbReference type="Proteomes" id="UP000023435">
    <property type="component" value="Unassembled WGS sequence"/>
</dbReference>
<feature type="domain" description="ABC3 transporter permease C-terminal" evidence="7">
    <location>
        <begin position="321"/>
        <end position="435"/>
    </location>
</feature>
<feature type="transmembrane region" description="Helical" evidence="6">
    <location>
        <begin position="360"/>
        <end position="388"/>
    </location>
</feature>
<dbReference type="InterPro" id="IPR050250">
    <property type="entry name" value="Macrolide_Exporter_MacB"/>
</dbReference>
<feature type="transmembrane region" description="Helical" evidence="6">
    <location>
        <begin position="408"/>
        <end position="429"/>
    </location>
</feature>
<comment type="subcellular location">
    <subcellularLocation>
        <location evidence="1">Cell membrane</location>
        <topology evidence="1">Multi-pass membrane protein</topology>
    </subcellularLocation>
</comment>
<dbReference type="GO" id="GO:0022857">
    <property type="term" value="F:transmembrane transporter activity"/>
    <property type="evidence" value="ECO:0007669"/>
    <property type="project" value="TreeGrafter"/>
</dbReference>
<dbReference type="Pfam" id="PF02687">
    <property type="entry name" value="FtsX"/>
    <property type="match status" value="1"/>
</dbReference>
<dbReference type="EMBL" id="JAJA02000001">
    <property type="protein sequence ID" value="KWS04726.1"/>
    <property type="molecule type" value="Genomic_DNA"/>
</dbReference>
<evidence type="ECO:0000256" key="1">
    <source>
        <dbReference type="ARBA" id="ARBA00004651"/>
    </source>
</evidence>
<dbReference type="OrthoDB" id="8735006at2"/>
<keyword evidence="9" id="KW-0547">Nucleotide-binding</keyword>
<organism evidence="9 10">
    <name type="scientific">Lysobacter capsici AZ78</name>
    <dbReference type="NCBI Taxonomy" id="1444315"/>
    <lineage>
        <taxon>Bacteria</taxon>
        <taxon>Pseudomonadati</taxon>
        <taxon>Pseudomonadota</taxon>
        <taxon>Gammaproteobacteria</taxon>
        <taxon>Lysobacterales</taxon>
        <taxon>Lysobacteraceae</taxon>
        <taxon>Lysobacter</taxon>
    </lineage>
</organism>
<keyword evidence="4 6" id="KW-1133">Transmembrane helix</keyword>
<gene>
    <name evidence="9" type="ORF">AZ78_2276</name>
</gene>
<dbReference type="GO" id="GO:0005524">
    <property type="term" value="F:ATP binding"/>
    <property type="evidence" value="ECO:0007669"/>
    <property type="project" value="UniProtKB-KW"/>
</dbReference>
<dbReference type="InterPro" id="IPR003838">
    <property type="entry name" value="ABC3_permease_C"/>
</dbReference>
<accession>A0A108U8X4</accession>
<dbReference type="PANTHER" id="PTHR30572:SF18">
    <property type="entry name" value="ABC-TYPE MACROLIDE FAMILY EXPORT SYSTEM PERMEASE COMPONENT 2"/>
    <property type="match status" value="1"/>
</dbReference>
<evidence type="ECO:0000313" key="9">
    <source>
        <dbReference type="EMBL" id="KWS04726.1"/>
    </source>
</evidence>
<proteinExistence type="predicted"/>
<name>A0A108U8X4_9GAMM</name>
<evidence type="ECO:0000256" key="2">
    <source>
        <dbReference type="ARBA" id="ARBA00022475"/>
    </source>
</evidence>
<evidence type="ECO:0000259" key="7">
    <source>
        <dbReference type="Pfam" id="PF02687"/>
    </source>
</evidence>
<keyword evidence="3 6" id="KW-0812">Transmembrane</keyword>
<dbReference type="GO" id="GO:0005886">
    <property type="term" value="C:plasma membrane"/>
    <property type="evidence" value="ECO:0007669"/>
    <property type="project" value="UniProtKB-SubCell"/>
</dbReference>
<comment type="caution">
    <text evidence="9">The sequence shown here is derived from an EMBL/GenBank/DDBJ whole genome shotgun (WGS) entry which is preliminary data.</text>
</comment>
<feature type="transmembrane region" description="Helical" evidence="6">
    <location>
        <begin position="21"/>
        <end position="49"/>
    </location>
</feature>
<keyword evidence="2" id="KW-1003">Cell membrane</keyword>
<evidence type="ECO:0000313" key="10">
    <source>
        <dbReference type="Proteomes" id="UP000023435"/>
    </source>
</evidence>
<dbReference type="PANTHER" id="PTHR30572">
    <property type="entry name" value="MEMBRANE COMPONENT OF TRANSPORTER-RELATED"/>
    <property type="match status" value="1"/>
</dbReference>
<evidence type="ECO:0000256" key="3">
    <source>
        <dbReference type="ARBA" id="ARBA00022692"/>
    </source>
</evidence>
<evidence type="ECO:0000259" key="8">
    <source>
        <dbReference type="Pfam" id="PF12704"/>
    </source>
</evidence>
<feature type="transmembrane region" description="Helical" evidence="6">
    <location>
        <begin position="319"/>
        <end position="339"/>
    </location>
</feature>
<keyword evidence="5 6" id="KW-0472">Membrane</keyword>
<dbReference type="RefSeq" id="WP_036108918.1">
    <property type="nucleotide sequence ID" value="NZ_JAJA02000001.1"/>
</dbReference>
<evidence type="ECO:0000256" key="5">
    <source>
        <dbReference type="ARBA" id="ARBA00023136"/>
    </source>
</evidence>
<dbReference type="Pfam" id="PF12704">
    <property type="entry name" value="MacB_PCD"/>
    <property type="match status" value="1"/>
</dbReference>
<evidence type="ECO:0000256" key="6">
    <source>
        <dbReference type="SAM" id="Phobius"/>
    </source>
</evidence>
<dbReference type="AlphaFoldDB" id="A0A108U8X4"/>
<dbReference type="InterPro" id="IPR025857">
    <property type="entry name" value="MacB_PCD"/>
</dbReference>
<evidence type="ECO:0000256" key="4">
    <source>
        <dbReference type="ARBA" id="ARBA00022989"/>
    </source>
</evidence>
<keyword evidence="10" id="KW-1185">Reference proteome</keyword>
<reference evidence="9 10" key="1">
    <citation type="journal article" date="2014" name="Genome Announc.">
        <title>Draft Genome Sequence of Lysobacter capsici AZ78, a Bacterium Antagonistic to Plant-Pathogenic Oomycetes.</title>
        <authorList>
            <person name="Puopolo G."/>
            <person name="Sonego P."/>
            <person name="Engelen K."/>
            <person name="Pertot I."/>
        </authorList>
    </citation>
    <scope>NUCLEOTIDE SEQUENCE [LARGE SCALE GENOMIC DNA]</scope>
    <source>
        <strain evidence="9 10">AZ78</strain>
    </source>
</reference>
<protein>
    <submittedName>
        <fullName evidence="9">ABC transporter ATP-binding protein</fullName>
    </submittedName>
</protein>
<sequence>MSGNSQFAYYLQLALRSFRRNIVLTALMVLAIALGIGAAMTTLTVFYVLSGDPLPGKSHQVFHPRLDARAMNGYTPGDEPQDDMSRFDAEMLLREARGDRQAMMSSGNIAIEPRRDNLPPFRQDSRLTSADFFPMFQVPFKYGAAWSREDDERRARVAVIGTKLNDRLFGGGNSVGKSIWLDRAEFRVVGVIDDWHPQPSFYDLTSGERGFGEPEEVFVPFTTSRDVRMNPQGNIDCWGDNNLDEEGNRSVNAKCSWLQYWVELDTPEKVAAYKQYLENYSAQQRASGRFERPTAPKLDNVMQWLDFKRAVPGDVRLQVWLAFGFLLVCLLNTVGLLLAKFLRRSGEIGVRRALGATRRAIFAQCLVEAGTIGLAGGLLGLVLAQFGLWAVRQQPVSYAALAHLDPTMLFTTFALAVVASVLAGLLPAWRACQVTPAIQLKSQ</sequence>
<feature type="domain" description="MacB-like periplasmic core" evidence="8">
    <location>
        <begin position="25"/>
        <end position="279"/>
    </location>
</feature>